<dbReference type="EMBL" id="JARPOI010000009">
    <property type="protein sequence ID" value="KAJ9172747.1"/>
    <property type="molecule type" value="Genomic_DNA"/>
</dbReference>
<dbReference type="Proteomes" id="UP001174677">
    <property type="component" value="Chromosome 9"/>
</dbReference>
<dbReference type="InterPro" id="IPR044122">
    <property type="entry name" value="UPF0261_N"/>
</dbReference>
<proteinExistence type="predicted"/>
<organism evidence="3 4">
    <name type="scientific">Hevea brasiliensis</name>
    <name type="common">Para rubber tree</name>
    <name type="synonym">Siphonia brasiliensis</name>
    <dbReference type="NCBI Taxonomy" id="3981"/>
    <lineage>
        <taxon>Eukaryota</taxon>
        <taxon>Viridiplantae</taxon>
        <taxon>Streptophyta</taxon>
        <taxon>Embryophyta</taxon>
        <taxon>Tracheophyta</taxon>
        <taxon>Spermatophyta</taxon>
        <taxon>Magnoliopsida</taxon>
        <taxon>eudicotyledons</taxon>
        <taxon>Gunneridae</taxon>
        <taxon>Pentapetalae</taxon>
        <taxon>rosids</taxon>
        <taxon>fabids</taxon>
        <taxon>Malpighiales</taxon>
        <taxon>Euphorbiaceae</taxon>
        <taxon>Crotonoideae</taxon>
        <taxon>Micrandreae</taxon>
        <taxon>Hevea</taxon>
    </lineage>
</organism>
<dbReference type="Gene3D" id="3.40.50.12030">
    <property type="entry name" value="Uncharacterised protein family UPF0261, NC domain"/>
    <property type="match status" value="1"/>
</dbReference>
<dbReference type="CDD" id="cd15488">
    <property type="entry name" value="Tm-1-like"/>
    <property type="match status" value="1"/>
</dbReference>
<evidence type="ECO:0000313" key="3">
    <source>
        <dbReference type="EMBL" id="KAJ9172747.1"/>
    </source>
</evidence>
<evidence type="ECO:0000259" key="1">
    <source>
        <dbReference type="Pfam" id="PF06792"/>
    </source>
</evidence>
<evidence type="ECO:0000259" key="2">
    <source>
        <dbReference type="Pfam" id="PF23189"/>
    </source>
</evidence>
<accession>A0ABQ9LXK5</accession>
<name>A0ABQ9LXK5_HEVBR</name>
<dbReference type="Pfam" id="PF23189">
    <property type="entry name" value="UPF0261_C"/>
    <property type="match status" value="1"/>
</dbReference>
<feature type="domain" description="UPF0261" evidence="2">
    <location>
        <begin position="209"/>
        <end position="426"/>
    </location>
</feature>
<sequence>MEERGNSRRVMCVATADTKLDELWFLSESIRSNLNSLLTQLFSLGMCYYSTLHHNFLAYFINNFVEVVVVDVTCGKKETTELEGFIFVQRKDVLAYKALEYFLKKAEKNHVLAGAIGLGGTGGTSLLSSAFRSLPFGTPKVIVSTVASGRTEQYIGASDLILFPSVVDICGINSVSKVVLSNARAAFAGMVIGELEKEKSIDYCKNNDKFTVGLTMYGVTTPCVSAVKERLVKEGYETLVFHATGVGGRAMESLVRDGIIQGVLGITTTEVADYVVGGVMACDSSRFDAINEKKIPLVLIVGALDMVTFGTRETITSKFLHSKIHLHNDQISLMRTIADENKEFASFIANKLNRSSSKIRVCLPQKGLSALDAPGKFCYDAEATGAFIEEPQKLIQINEDRQVKVYPYHINDPEFADALVESFLEICSGNPKD</sequence>
<dbReference type="PIRSF" id="PIRSF033271">
    <property type="entry name" value="UCP033271"/>
    <property type="match status" value="1"/>
</dbReference>
<dbReference type="PANTHER" id="PTHR31862">
    <property type="entry name" value="UPF0261 DOMAIN PROTEIN (AFU_ORTHOLOGUE AFUA_1G10120)"/>
    <property type="match status" value="1"/>
</dbReference>
<reference evidence="3" key="1">
    <citation type="journal article" date="2023" name="Plant Biotechnol. J.">
        <title>Chromosome-level wild Hevea brasiliensis genome provides new tools for genomic-assisted breeding and valuable loci to elevate rubber yield.</title>
        <authorList>
            <person name="Cheng H."/>
            <person name="Song X."/>
            <person name="Hu Y."/>
            <person name="Wu T."/>
            <person name="Yang Q."/>
            <person name="An Z."/>
            <person name="Feng S."/>
            <person name="Deng Z."/>
            <person name="Wu W."/>
            <person name="Zeng X."/>
            <person name="Tu M."/>
            <person name="Wang X."/>
            <person name="Huang H."/>
        </authorList>
    </citation>
    <scope>NUCLEOTIDE SEQUENCE</scope>
    <source>
        <strain evidence="3">MT/VB/25A 57/8</strain>
    </source>
</reference>
<evidence type="ECO:0000313" key="4">
    <source>
        <dbReference type="Proteomes" id="UP001174677"/>
    </source>
</evidence>
<comment type="caution">
    <text evidence="3">The sequence shown here is derived from an EMBL/GenBank/DDBJ whole genome shotgun (WGS) entry which is preliminary data.</text>
</comment>
<dbReference type="NCBIfam" id="NF002674">
    <property type="entry name" value="PRK02399.1-2"/>
    <property type="match status" value="1"/>
</dbReference>
<dbReference type="InterPro" id="IPR008322">
    <property type="entry name" value="UPF0261"/>
</dbReference>
<dbReference type="Pfam" id="PF06792">
    <property type="entry name" value="UPF0261"/>
    <property type="match status" value="1"/>
</dbReference>
<keyword evidence="4" id="KW-1185">Reference proteome</keyword>
<gene>
    <name evidence="3" type="ORF">P3X46_015957</name>
</gene>
<dbReference type="Gene3D" id="3.40.50.12020">
    <property type="entry name" value="Uncharacterised protein family UPF0261, NN domain"/>
    <property type="match status" value="1"/>
</dbReference>
<dbReference type="PANTHER" id="PTHR31862:SF1">
    <property type="entry name" value="UPF0261 DOMAIN PROTEIN (AFU_ORTHOLOGUE AFUA_1G10120)"/>
    <property type="match status" value="1"/>
</dbReference>
<dbReference type="InterPro" id="IPR051353">
    <property type="entry name" value="Tobamovirus_resist_UPF0261"/>
</dbReference>
<feature type="domain" description="UPF0261" evidence="1">
    <location>
        <begin position="9"/>
        <end position="193"/>
    </location>
</feature>
<dbReference type="InterPro" id="IPR056778">
    <property type="entry name" value="UPF0261_C"/>
</dbReference>
<protein>
    <submittedName>
        <fullName evidence="3">Uncharacterized protein</fullName>
    </submittedName>
</protein>